<evidence type="ECO:0000313" key="3">
    <source>
        <dbReference type="Proteomes" id="UP000580718"/>
    </source>
</evidence>
<dbReference type="AlphaFoldDB" id="A0A839Y817"/>
<name>A0A839Y817_9ACTN</name>
<proteinExistence type="predicted"/>
<organism evidence="2 3">
    <name type="scientific">Modestobacter versicolor</name>
    <dbReference type="NCBI Taxonomy" id="429133"/>
    <lineage>
        <taxon>Bacteria</taxon>
        <taxon>Bacillati</taxon>
        <taxon>Actinomycetota</taxon>
        <taxon>Actinomycetes</taxon>
        <taxon>Geodermatophilales</taxon>
        <taxon>Geodermatophilaceae</taxon>
        <taxon>Modestobacter</taxon>
    </lineage>
</organism>
<reference evidence="2 3" key="1">
    <citation type="submission" date="2020-08" db="EMBL/GenBank/DDBJ databases">
        <title>Sequencing the genomes of 1000 actinobacteria strains.</title>
        <authorList>
            <person name="Klenk H.-P."/>
        </authorList>
    </citation>
    <scope>NUCLEOTIDE SEQUENCE [LARGE SCALE GENOMIC DNA]</scope>
    <source>
        <strain evidence="2 3">DSM 16678</strain>
    </source>
</reference>
<evidence type="ECO:0000256" key="1">
    <source>
        <dbReference type="SAM" id="MobiDB-lite"/>
    </source>
</evidence>
<evidence type="ECO:0000313" key="2">
    <source>
        <dbReference type="EMBL" id="MBB3677482.1"/>
    </source>
</evidence>
<gene>
    <name evidence="2" type="ORF">FHX36_003217</name>
</gene>
<comment type="caution">
    <text evidence="2">The sequence shown here is derived from an EMBL/GenBank/DDBJ whole genome shotgun (WGS) entry which is preliminary data.</text>
</comment>
<feature type="region of interest" description="Disordered" evidence="1">
    <location>
        <begin position="1"/>
        <end position="48"/>
    </location>
</feature>
<protein>
    <submittedName>
        <fullName evidence="2">Uncharacterized protein</fullName>
    </submittedName>
</protein>
<dbReference type="RefSeq" id="WP_181428659.1">
    <property type="nucleotide sequence ID" value="NZ_JACIBU010000001.1"/>
</dbReference>
<feature type="compositionally biased region" description="Basic residues" evidence="1">
    <location>
        <begin position="33"/>
        <end position="48"/>
    </location>
</feature>
<dbReference type="EMBL" id="JACIBU010000001">
    <property type="protein sequence ID" value="MBB3677482.1"/>
    <property type="molecule type" value="Genomic_DNA"/>
</dbReference>
<feature type="compositionally biased region" description="Low complexity" evidence="1">
    <location>
        <begin position="10"/>
        <end position="26"/>
    </location>
</feature>
<dbReference type="Proteomes" id="UP000580718">
    <property type="component" value="Unassembled WGS sequence"/>
</dbReference>
<accession>A0A839Y817</accession>
<sequence length="48" mass="5369">MTEPERGTRRPPGAARPEPGEAVEAGTPPFRWPLRRALHTRRPTRPGV</sequence>